<evidence type="ECO:0000313" key="2">
    <source>
        <dbReference type="EMBL" id="CZR56727.1"/>
    </source>
</evidence>
<feature type="compositionally biased region" description="Basic and acidic residues" evidence="1">
    <location>
        <begin position="1"/>
        <end position="10"/>
    </location>
</feature>
<feature type="compositionally biased region" description="Polar residues" evidence="1">
    <location>
        <begin position="13"/>
        <end position="32"/>
    </location>
</feature>
<feature type="region of interest" description="Disordered" evidence="1">
    <location>
        <begin position="1"/>
        <end position="97"/>
    </location>
</feature>
<sequence>MPPTLEDDHFSATLYNSFTENTPAAYSPNLSNEPWYEPAPDAPTPQSATRAIPPGPKATPQNIETLRRLPELRSIPWKAGKQIGPEKSTKSDRPQTRGAYMLVTRGEIRDPPCTNCEHGSGRFSVCVSLNEYYQGACATCVLATRGTTCTLRQDIEEGFPPQPATPQQVPIQQRLEDDDGYQQTSSLKRKRSPTRAYVAAYSQDKRGAEEQHQPQSQTTNTNNYPSYSPIQPSNTYSAAPQTTMYSPPAPSTSPESLLLNDKSALLNYVYQKQYPPNGKKRHQIIHQAERESRESSQVHIGPPSKRPRTADLDRGEPSSSMSPSIQLTQASPVSYQSAGNGAVRYGGVGEGRGERDIEMGLIDRLPKKKQREIFGIIGTIQSGIRMVRQQTDTLQKQLDLLQGALGIDLDDEDVS</sequence>
<dbReference type="AlphaFoldDB" id="A0A1L7WVD4"/>
<evidence type="ECO:0000313" key="3">
    <source>
        <dbReference type="Proteomes" id="UP000184330"/>
    </source>
</evidence>
<keyword evidence="3" id="KW-1185">Reference proteome</keyword>
<dbReference type="OrthoDB" id="3536438at2759"/>
<gene>
    <name evidence="2" type="ORF">PAC_06616</name>
</gene>
<dbReference type="Proteomes" id="UP000184330">
    <property type="component" value="Unassembled WGS sequence"/>
</dbReference>
<organism evidence="2 3">
    <name type="scientific">Phialocephala subalpina</name>
    <dbReference type="NCBI Taxonomy" id="576137"/>
    <lineage>
        <taxon>Eukaryota</taxon>
        <taxon>Fungi</taxon>
        <taxon>Dikarya</taxon>
        <taxon>Ascomycota</taxon>
        <taxon>Pezizomycotina</taxon>
        <taxon>Leotiomycetes</taxon>
        <taxon>Helotiales</taxon>
        <taxon>Mollisiaceae</taxon>
        <taxon>Phialocephala</taxon>
        <taxon>Phialocephala fortinii species complex</taxon>
    </lineage>
</organism>
<feature type="compositionally biased region" description="Basic and acidic residues" evidence="1">
    <location>
        <begin position="203"/>
        <end position="212"/>
    </location>
</feature>
<dbReference type="Pfam" id="PF12511">
    <property type="entry name" value="DUF3716"/>
    <property type="match status" value="1"/>
</dbReference>
<feature type="region of interest" description="Disordered" evidence="1">
    <location>
        <begin position="288"/>
        <end position="331"/>
    </location>
</feature>
<proteinExistence type="predicted"/>
<dbReference type="EMBL" id="FJOG01000008">
    <property type="protein sequence ID" value="CZR56727.1"/>
    <property type="molecule type" value="Genomic_DNA"/>
</dbReference>
<reference evidence="2 3" key="1">
    <citation type="submission" date="2016-03" db="EMBL/GenBank/DDBJ databases">
        <authorList>
            <person name="Ploux O."/>
        </authorList>
    </citation>
    <scope>NUCLEOTIDE SEQUENCE [LARGE SCALE GENOMIC DNA]</scope>
    <source>
        <strain evidence="2 3">UAMH 11012</strain>
    </source>
</reference>
<accession>A0A1L7WVD4</accession>
<feature type="compositionally biased region" description="Polar residues" evidence="1">
    <location>
        <begin position="213"/>
        <end position="245"/>
    </location>
</feature>
<dbReference type="InterPro" id="IPR022190">
    <property type="entry name" value="DUF3716"/>
</dbReference>
<feature type="compositionally biased region" description="Polar residues" evidence="1">
    <location>
        <begin position="317"/>
        <end position="331"/>
    </location>
</feature>
<protein>
    <submittedName>
        <fullName evidence="2">Uncharacterized protein</fullName>
    </submittedName>
</protein>
<feature type="region of interest" description="Disordered" evidence="1">
    <location>
        <begin position="156"/>
        <end position="256"/>
    </location>
</feature>
<evidence type="ECO:0000256" key="1">
    <source>
        <dbReference type="SAM" id="MobiDB-lite"/>
    </source>
</evidence>
<name>A0A1L7WVD4_9HELO</name>